<evidence type="ECO:0000313" key="2">
    <source>
        <dbReference type="Proteomes" id="UP000619078"/>
    </source>
</evidence>
<sequence>MKTYTPTTTSKLVKRFDDDLKSLLTEDLKYFRERNQFSTSNKQAVTNQQLKAA</sequence>
<dbReference type="Proteomes" id="UP000619078">
    <property type="component" value="Unassembled WGS sequence"/>
</dbReference>
<evidence type="ECO:0000313" key="1">
    <source>
        <dbReference type="EMBL" id="MBD1392985.1"/>
    </source>
</evidence>
<name>A0A926NS80_9SPHI</name>
<protein>
    <submittedName>
        <fullName evidence="1">Uncharacterized protein</fullName>
    </submittedName>
</protein>
<keyword evidence="2" id="KW-1185">Reference proteome</keyword>
<gene>
    <name evidence="1" type="ORF">IDJ76_07740</name>
</gene>
<organism evidence="1 2">
    <name type="scientific">Mucilaginibacter glaciei</name>
    <dbReference type="NCBI Taxonomy" id="2772109"/>
    <lineage>
        <taxon>Bacteria</taxon>
        <taxon>Pseudomonadati</taxon>
        <taxon>Bacteroidota</taxon>
        <taxon>Sphingobacteriia</taxon>
        <taxon>Sphingobacteriales</taxon>
        <taxon>Sphingobacteriaceae</taxon>
        <taxon>Mucilaginibacter</taxon>
    </lineage>
</organism>
<proteinExistence type="predicted"/>
<dbReference type="RefSeq" id="WP_191162464.1">
    <property type="nucleotide sequence ID" value="NZ_JACWMX010000003.1"/>
</dbReference>
<dbReference type="AlphaFoldDB" id="A0A926NS80"/>
<reference evidence="1" key="1">
    <citation type="submission" date="2020-09" db="EMBL/GenBank/DDBJ databases">
        <title>Novel species of Mucilaginibacter isolated from a glacier on the Tibetan Plateau.</title>
        <authorList>
            <person name="Liu Q."/>
            <person name="Xin Y.-H."/>
        </authorList>
    </citation>
    <scope>NUCLEOTIDE SEQUENCE</scope>
    <source>
        <strain evidence="1">ZB1P21</strain>
    </source>
</reference>
<comment type="caution">
    <text evidence="1">The sequence shown here is derived from an EMBL/GenBank/DDBJ whole genome shotgun (WGS) entry which is preliminary data.</text>
</comment>
<dbReference type="EMBL" id="JACWMX010000003">
    <property type="protein sequence ID" value="MBD1392985.1"/>
    <property type="molecule type" value="Genomic_DNA"/>
</dbReference>
<accession>A0A926NS80</accession>